<reference evidence="1 2" key="1">
    <citation type="submission" date="2015-04" db="EMBL/GenBank/DDBJ databases">
        <title>Draft genome sequence of bacteremic isolate Catabacter hongkongensis type strain HKU16T.</title>
        <authorList>
            <person name="Lau S.K."/>
            <person name="Teng J.L."/>
            <person name="Huang Y."/>
            <person name="Curreem S.O."/>
            <person name="Tsui S.K."/>
            <person name="Woo P.C."/>
        </authorList>
    </citation>
    <scope>NUCLEOTIDE SEQUENCE [LARGE SCALE GENOMIC DNA]</scope>
    <source>
        <strain evidence="1 2">HKU16</strain>
    </source>
</reference>
<comment type="caution">
    <text evidence="1">The sequence shown here is derived from an EMBL/GenBank/DDBJ whole genome shotgun (WGS) entry which is preliminary data.</text>
</comment>
<accession>A0A0M2NA25</accession>
<evidence type="ECO:0000313" key="2">
    <source>
        <dbReference type="Proteomes" id="UP000034076"/>
    </source>
</evidence>
<organism evidence="1 2">
    <name type="scientific">Christensenella hongkongensis</name>
    <dbReference type="NCBI Taxonomy" id="270498"/>
    <lineage>
        <taxon>Bacteria</taxon>
        <taxon>Bacillati</taxon>
        <taxon>Bacillota</taxon>
        <taxon>Clostridia</taxon>
        <taxon>Christensenellales</taxon>
        <taxon>Christensenellaceae</taxon>
        <taxon>Christensenella</taxon>
    </lineage>
</organism>
<evidence type="ECO:0000313" key="1">
    <source>
        <dbReference type="EMBL" id="KKI49339.1"/>
    </source>
</evidence>
<protein>
    <submittedName>
        <fullName evidence="1">Uncharacterized protein</fullName>
    </submittedName>
</protein>
<sequence length="52" mass="5735">MISRGITSSPISKFCRLLCVCAAQYLSAGTFISPIESRSIRYSISTASHYFL</sequence>
<gene>
    <name evidence="1" type="ORF">CHK_3191</name>
</gene>
<proteinExistence type="predicted"/>
<keyword evidence="2" id="KW-1185">Reference proteome</keyword>
<name>A0A0M2NA25_9FIRM</name>
<dbReference type="AlphaFoldDB" id="A0A0M2NA25"/>
<dbReference type="EMBL" id="LAYJ01000134">
    <property type="protein sequence ID" value="KKI49339.1"/>
    <property type="molecule type" value="Genomic_DNA"/>
</dbReference>
<dbReference type="Proteomes" id="UP000034076">
    <property type="component" value="Unassembled WGS sequence"/>
</dbReference>